<gene>
    <name evidence="2" type="ordered locus">CLDAP_10870</name>
</gene>
<dbReference type="KEGG" id="cap:CLDAP_10870"/>
<evidence type="ECO:0000313" key="2">
    <source>
        <dbReference type="EMBL" id="BAL99126.1"/>
    </source>
</evidence>
<feature type="transmembrane region" description="Helical" evidence="1">
    <location>
        <begin position="200"/>
        <end position="219"/>
    </location>
</feature>
<feature type="transmembrane region" description="Helical" evidence="1">
    <location>
        <begin position="97"/>
        <end position="117"/>
    </location>
</feature>
<feature type="transmembrane region" description="Helical" evidence="1">
    <location>
        <begin position="168"/>
        <end position="188"/>
    </location>
</feature>
<keyword evidence="3" id="KW-1185">Reference proteome</keyword>
<accession>I0I1I9</accession>
<dbReference type="Proteomes" id="UP000007880">
    <property type="component" value="Chromosome"/>
</dbReference>
<protein>
    <submittedName>
        <fullName evidence="2">Uncharacterized protein</fullName>
    </submittedName>
</protein>
<evidence type="ECO:0000256" key="1">
    <source>
        <dbReference type="SAM" id="Phobius"/>
    </source>
</evidence>
<name>I0I1I9_CALAS</name>
<proteinExistence type="predicted"/>
<keyword evidence="1" id="KW-1133">Transmembrane helix</keyword>
<feature type="transmembrane region" description="Helical" evidence="1">
    <location>
        <begin position="317"/>
        <end position="336"/>
    </location>
</feature>
<organism evidence="2 3">
    <name type="scientific">Caldilinea aerophila (strain DSM 14535 / JCM 11387 / NBRC 104270 / STL-6-O1)</name>
    <dbReference type="NCBI Taxonomy" id="926550"/>
    <lineage>
        <taxon>Bacteria</taxon>
        <taxon>Bacillati</taxon>
        <taxon>Chloroflexota</taxon>
        <taxon>Caldilineae</taxon>
        <taxon>Caldilineales</taxon>
        <taxon>Caldilineaceae</taxon>
        <taxon>Caldilinea</taxon>
    </lineage>
</organism>
<reference evidence="2 3" key="1">
    <citation type="submission" date="2012-02" db="EMBL/GenBank/DDBJ databases">
        <title>Complete genome sequence of Caldilinea aerophila DSM 14535 (= NBRC 102666).</title>
        <authorList>
            <person name="Oguchi A."/>
            <person name="Hosoyama A."/>
            <person name="Sekine M."/>
            <person name="Fukai R."/>
            <person name="Kato Y."/>
            <person name="Nakamura S."/>
            <person name="Hanada S."/>
            <person name="Yamazaki S."/>
            <person name="Fujita N."/>
        </authorList>
    </citation>
    <scope>NUCLEOTIDE SEQUENCE [LARGE SCALE GENOMIC DNA]</scope>
    <source>
        <strain evidence="3">DSM 14535 / JCM 11387 / NBRC 104270 / STL-6-O1</strain>
    </source>
</reference>
<feature type="transmembrane region" description="Helical" evidence="1">
    <location>
        <begin position="29"/>
        <end position="48"/>
    </location>
</feature>
<keyword evidence="1" id="KW-0472">Membrane</keyword>
<feature type="transmembrane region" description="Helical" evidence="1">
    <location>
        <begin position="226"/>
        <end position="246"/>
    </location>
</feature>
<keyword evidence="1" id="KW-0812">Transmembrane</keyword>
<dbReference type="STRING" id="926550.CLDAP_10870"/>
<evidence type="ECO:0000313" key="3">
    <source>
        <dbReference type="Proteomes" id="UP000007880"/>
    </source>
</evidence>
<dbReference type="EMBL" id="AP012337">
    <property type="protein sequence ID" value="BAL99126.1"/>
    <property type="molecule type" value="Genomic_DNA"/>
</dbReference>
<feature type="transmembrane region" description="Helical" evidence="1">
    <location>
        <begin position="54"/>
        <end position="76"/>
    </location>
</feature>
<feature type="transmembrane region" description="Helical" evidence="1">
    <location>
        <begin position="288"/>
        <end position="305"/>
    </location>
</feature>
<sequence length="371" mass="39080">MKANKRRSSHRSLARWAKFQENLSIPSEAALFHAALVWLVLLALASWMQGGGLATSAGAIAWVIALFSVSSALAWFTLLRRTFFSFKGVSGNRLEGLAILALGVTLFAMLFVTWIAAEKMGSSPEWPQRLLAATAVASPILFAGAARQASMLPTMKAWNARRLQGGEIVLLLLLSLMAFPLLSGALGMGSLEGAATQSQMWMTTVLATGTALFIGQVGLQVLRRPGAAMIVFAAALFYQAFVNFGYAHALGEGGPGAAAHFLALAAAAAMDVVYMLRLPDADSQASLRSALGVGVLVAFTTAAFFRAPMFGITSLDLPLAAIAFAAAAAFGGWSGWCGARGGRWLTGSVQLRVQNSAKKRSSQKSSMTKQS</sequence>
<dbReference type="AlphaFoldDB" id="I0I1I9"/>
<feature type="transmembrane region" description="Helical" evidence="1">
    <location>
        <begin position="129"/>
        <end position="147"/>
    </location>
</feature>
<dbReference type="HOGENOM" id="CLU_745309_0_0_0"/>
<feature type="transmembrane region" description="Helical" evidence="1">
    <location>
        <begin position="258"/>
        <end position="276"/>
    </location>
</feature>
<dbReference type="RefSeq" id="WP_014432367.1">
    <property type="nucleotide sequence ID" value="NC_017079.1"/>
</dbReference>